<name>A0AA36USY3_VIBAL</name>
<gene>
    <name evidence="2" type="ORF">GHY86_17925</name>
</gene>
<evidence type="ECO:0000313" key="2">
    <source>
        <dbReference type="EMBL" id="EGQ9137012.1"/>
    </source>
</evidence>
<reference evidence="2" key="1">
    <citation type="submission" date="2019-11" db="EMBL/GenBank/DDBJ databases">
        <authorList>
            <consortium name="PulseNet: The National Subtyping Network for Foodborne Disease Surveillance"/>
            <person name="Tarr C.L."/>
            <person name="Trees E."/>
            <person name="Katz L.S."/>
            <person name="Carleton-Romer H.A."/>
            <person name="Stroika S."/>
            <person name="Kucerova Z."/>
            <person name="Roache K.F."/>
            <person name="Sabol A.L."/>
            <person name="Besser J."/>
            <person name="Gerner-Smidt P."/>
        </authorList>
    </citation>
    <scope>NUCLEOTIDE SEQUENCE</scope>
    <source>
        <strain evidence="2">PNUSAV001129</strain>
    </source>
</reference>
<evidence type="ECO:0000313" key="3">
    <source>
        <dbReference type="Proteomes" id="UP000714625"/>
    </source>
</evidence>
<evidence type="ECO:0008006" key="4">
    <source>
        <dbReference type="Google" id="ProtNLM"/>
    </source>
</evidence>
<evidence type="ECO:0000256" key="1">
    <source>
        <dbReference type="SAM" id="SignalP"/>
    </source>
</evidence>
<dbReference type="RefSeq" id="WP_069516203.1">
    <property type="nucleotide sequence ID" value="NZ_CP014053.1"/>
</dbReference>
<proteinExistence type="predicted"/>
<feature type="signal peptide" evidence="1">
    <location>
        <begin position="1"/>
        <end position="19"/>
    </location>
</feature>
<feature type="chain" id="PRO_5041296272" description="C-type lysozyme inhibitor domain-containing protein" evidence="1">
    <location>
        <begin position="20"/>
        <end position="110"/>
    </location>
</feature>
<dbReference type="AlphaFoldDB" id="A0AA36USY3"/>
<keyword evidence="1" id="KW-0732">Signal</keyword>
<dbReference type="Proteomes" id="UP000714625">
    <property type="component" value="Unassembled WGS sequence"/>
</dbReference>
<protein>
    <recommendedName>
        <fullName evidence="4">C-type lysozyme inhibitor domain-containing protein</fullName>
    </recommendedName>
</protein>
<accession>A0AA36USY3</accession>
<dbReference type="EMBL" id="AAXMUW010000043">
    <property type="protein sequence ID" value="EGQ9137012.1"/>
    <property type="molecule type" value="Genomic_DNA"/>
</dbReference>
<sequence>MRIIIVLALALFTAMHTQAKDNNTPLSCQTDNGTMFVIDDWLVTEMGGKPVKFKVVDKDSYSVTGVFKPVANVEIHVRLWNQTHLDKTVAYSAEFENGLLMRANQVDCKK</sequence>
<organism evidence="2 3">
    <name type="scientific">Vibrio alginolyticus</name>
    <dbReference type="NCBI Taxonomy" id="663"/>
    <lineage>
        <taxon>Bacteria</taxon>
        <taxon>Pseudomonadati</taxon>
        <taxon>Pseudomonadota</taxon>
        <taxon>Gammaproteobacteria</taxon>
        <taxon>Vibrionales</taxon>
        <taxon>Vibrionaceae</taxon>
        <taxon>Vibrio</taxon>
    </lineage>
</organism>
<comment type="caution">
    <text evidence="2">The sequence shown here is derived from an EMBL/GenBank/DDBJ whole genome shotgun (WGS) entry which is preliminary data.</text>
</comment>